<comment type="caution">
    <text evidence="2">The sequence shown here is derived from an EMBL/GenBank/DDBJ whole genome shotgun (WGS) entry which is preliminary data.</text>
</comment>
<proteinExistence type="predicted"/>
<protein>
    <submittedName>
        <fullName evidence="2">DUF1329 domain-containing protein</fullName>
    </submittedName>
</protein>
<keyword evidence="1" id="KW-0732">Signal</keyword>
<keyword evidence="3" id="KW-1185">Reference proteome</keyword>
<name>A0ABV1N6Y0_9GAMM</name>
<accession>A0ABV1N6Y0</accession>
<dbReference type="Proteomes" id="UP001472978">
    <property type="component" value="Unassembled WGS sequence"/>
</dbReference>
<dbReference type="Pfam" id="PF07044">
    <property type="entry name" value="DUF1329"/>
    <property type="match status" value="1"/>
</dbReference>
<evidence type="ECO:0000313" key="3">
    <source>
        <dbReference type="Proteomes" id="UP001472978"/>
    </source>
</evidence>
<evidence type="ECO:0000313" key="2">
    <source>
        <dbReference type="EMBL" id="MEQ6889166.1"/>
    </source>
</evidence>
<evidence type="ECO:0000256" key="1">
    <source>
        <dbReference type="SAM" id="SignalP"/>
    </source>
</evidence>
<dbReference type="CDD" id="cd16329">
    <property type="entry name" value="LolA_like"/>
    <property type="match status" value="1"/>
</dbReference>
<reference evidence="2 3" key="1">
    <citation type="submission" date="2024-05" db="EMBL/GenBank/DDBJ databases">
        <title>Halomonas sp. CS7 16S ribosomal RNA gene Genome sequencing and assembly.</title>
        <authorList>
            <person name="Yook S."/>
        </authorList>
    </citation>
    <scope>NUCLEOTIDE SEQUENCE [LARGE SCALE GENOMIC DNA]</scope>
    <source>
        <strain evidence="2 3">CS7</strain>
    </source>
</reference>
<dbReference type="RefSeq" id="WP_349758702.1">
    <property type="nucleotide sequence ID" value="NZ_JBEGCI010000008.1"/>
</dbReference>
<organism evidence="2 3">
    <name type="scientific">Halomonas pelophila</name>
    <dbReference type="NCBI Taxonomy" id="3151122"/>
    <lineage>
        <taxon>Bacteria</taxon>
        <taxon>Pseudomonadati</taxon>
        <taxon>Pseudomonadota</taxon>
        <taxon>Gammaproteobacteria</taxon>
        <taxon>Oceanospirillales</taxon>
        <taxon>Halomonadaceae</taxon>
        <taxon>Halomonas</taxon>
    </lineage>
</organism>
<dbReference type="Gene3D" id="2.50.20.10">
    <property type="entry name" value="Lipoprotein localisation LolA/LolB/LppX"/>
    <property type="match status" value="1"/>
</dbReference>
<dbReference type="EMBL" id="JBEGCI010000008">
    <property type="protein sequence ID" value="MEQ6889166.1"/>
    <property type="molecule type" value="Genomic_DNA"/>
</dbReference>
<gene>
    <name evidence="2" type="ORF">ABE957_10820</name>
</gene>
<sequence>MKNKYLLGSLTSALALSLTVGAAQAQVSPQQAQKLGNELTCLGGNAAGNADGTIPPFTGEWLGKLPGVSSYTPHVGQHPVNPFAGDTPRLVITGANWQEHAEHLTEGQRAMFERYPQSYEIPVYDGKRIFRYPDEVCDIAKLNAVDARLIDNGLGFTGYKGAVPFPIPDGSDQALKVLANHNFPYRAYTEVMEKRDIAEVSASGTITWGQTRYLGLNVVTEPSELGEPMEGVMAYANTKTLLPTRDKGSTSVSSEPVNFTDDRLAWNYNPGTRRVRQLPEYGFDTPAAGTGGKITIDQDRLMNGAPIRYNWSLKGKQEIYVPINTYRLHGEDVSYDTLLQPDHPNPDFMRYELRRVWVLEGNLKSDYRHKYGKRVLYIDEDSWHGLMADYYDTRGELVQHGYVNYYYLPDVESFHAGTSFYQDLSSGGYVAYNLFQDLDKGPILNRGQLTPDMFTPASLRANSF</sequence>
<dbReference type="InterPro" id="IPR010752">
    <property type="entry name" value="DUF1329"/>
</dbReference>
<feature type="chain" id="PRO_5045414176" evidence="1">
    <location>
        <begin position="26"/>
        <end position="464"/>
    </location>
</feature>
<feature type="signal peptide" evidence="1">
    <location>
        <begin position="1"/>
        <end position="25"/>
    </location>
</feature>